<evidence type="ECO:0000256" key="1">
    <source>
        <dbReference type="SAM" id="SignalP"/>
    </source>
</evidence>
<dbReference type="InterPro" id="IPR013424">
    <property type="entry name" value="Ice-binding_C"/>
</dbReference>
<reference evidence="3 4" key="1">
    <citation type="submission" date="2020-08" db="EMBL/GenBank/DDBJ databases">
        <title>The Agave Microbiome: Exploring the role of microbial communities in plant adaptations to desert environments.</title>
        <authorList>
            <person name="Partida-Martinez L.P."/>
        </authorList>
    </citation>
    <scope>NUCLEOTIDE SEQUENCE [LARGE SCALE GENOMIC DNA]</scope>
    <source>
        <strain evidence="3 4">AS3.13</strain>
    </source>
</reference>
<protein>
    <recommendedName>
        <fullName evidence="2">Ice-binding protein C-terminal domain-containing protein</fullName>
    </recommendedName>
</protein>
<feature type="chain" id="PRO_5030547162" description="Ice-binding protein C-terminal domain-containing protein" evidence="1">
    <location>
        <begin position="21"/>
        <end position="172"/>
    </location>
</feature>
<dbReference type="RefSeq" id="WP_184506505.1">
    <property type="nucleotide sequence ID" value="NZ_JACHBT010000014.1"/>
</dbReference>
<evidence type="ECO:0000313" key="4">
    <source>
        <dbReference type="Proteomes" id="UP000522313"/>
    </source>
</evidence>
<sequence>MKNLLLAALAATITCGSANAAVLDVAFAGNGFAGTFSFDDKTGDLKSIDFNQGGKVYDLSSAGLLYSSGGSAVLGGLLGGAIGMGNSTSVATNDFSLSFDYKKMIVYTFETTTFGVGRQNSYDYTTRTQTATIRNVTSAVPEPTTWAMMVAGFGLAGFALRRRSRAAAVRFA</sequence>
<dbReference type="Proteomes" id="UP000522313">
    <property type="component" value="Unassembled WGS sequence"/>
</dbReference>
<evidence type="ECO:0000259" key="2">
    <source>
        <dbReference type="Pfam" id="PF07589"/>
    </source>
</evidence>
<reference evidence="3 4" key="2">
    <citation type="submission" date="2020-08" db="EMBL/GenBank/DDBJ databases">
        <authorList>
            <person name="Partida-Martinez L."/>
            <person name="Huntemann M."/>
            <person name="Clum A."/>
            <person name="Wang J."/>
            <person name="Palaniappan K."/>
            <person name="Ritter S."/>
            <person name="Chen I.-M."/>
            <person name="Stamatis D."/>
            <person name="Reddy T."/>
            <person name="O'Malley R."/>
            <person name="Daum C."/>
            <person name="Shapiro N."/>
            <person name="Ivanova N."/>
            <person name="Kyrpides N."/>
            <person name="Woyke T."/>
        </authorList>
    </citation>
    <scope>NUCLEOTIDE SEQUENCE [LARGE SCALE GENOMIC DNA]</scope>
    <source>
        <strain evidence="3 4">AS3.13</strain>
    </source>
</reference>
<dbReference type="NCBIfam" id="TIGR02595">
    <property type="entry name" value="PEP_CTERM"/>
    <property type="match status" value="1"/>
</dbReference>
<name>A0A7X0JDI1_9SPHN</name>
<dbReference type="Pfam" id="PF07589">
    <property type="entry name" value="PEP-CTERM"/>
    <property type="match status" value="1"/>
</dbReference>
<dbReference type="AlphaFoldDB" id="A0A7X0JDI1"/>
<dbReference type="NCBIfam" id="NF035944">
    <property type="entry name" value="PEPxxWA-CTERM"/>
    <property type="match status" value="1"/>
</dbReference>
<feature type="domain" description="Ice-binding protein C-terminal" evidence="2">
    <location>
        <begin position="139"/>
        <end position="163"/>
    </location>
</feature>
<keyword evidence="1" id="KW-0732">Signal</keyword>
<comment type="caution">
    <text evidence="3">The sequence shown here is derived from an EMBL/GenBank/DDBJ whole genome shotgun (WGS) entry which is preliminary data.</text>
</comment>
<organism evidence="3 4">
    <name type="scientific">Sphingomonas endophytica</name>
    <dbReference type="NCBI Taxonomy" id="869719"/>
    <lineage>
        <taxon>Bacteria</taxon>
        <taxon>Pseudomonadati</taxon>
        <taxon>Pseudomonadota</taxon>
        <taxon>Alphaproteobacteria</taxon>
        <taxon>Sphingomonadales</taxon>
        <taxon>Sphingomonadaceae</taxon>
        <taxon>Sphingomonas</taxon>
    </lineage>
</organism>
<feature type="signal peptide" evidence="1">
    <location>
        <begin position="1"/>
        <end position="20"/>
    </location>
</feature>
<evidence type="ECO:0000313" key="3">
    <source>
        <dbReference type="EMBL" id="MBB6505626.1"/>
    </source>
</evidence>
<gene>
    <name evidence="3" type="ORF">F4693_002621</name>
</gene>
<accession>A0A7X0JDI1</accession>
<dbReference type="EMBL" id="JACHBT010000014">
    <property type="protein sequence ID" value="MBB6505626.1"/>
    <property type="molecule type" value="Genomic_DNA"/>
</dbReference>
<proteinExistence type="predicted"/>